<reference evidence="1 2" key="1">
    <citation type="submission" date="2019-06" db="EMBL/GenBank/DDBJ databases">
        <title>Gramella sabulilitoris sp. nov., isolated from a marine sand.</title>
        <authorList>
            <person name="Yoon J.-H."/>
        </authorList>
    </citation>
    <scope>NUCLEOTIDE SEQUENCE [LARGE SCALE GENOMIC DNA]</scope>
    <source>
        <strain evidence="1 2">HSMS-1</strain>
    </source>
</reference>
<evidence type="ECO:0000313" key="1">
    <source>
        <dbReference type="EMBL" id="TRO66836.1"/>
    </source>
</evidence>
<name>A0A550I788_9FLAO</name>
<sequence length="81" mass="10021">MKYFKKNDNSIQFFFTEKNYDYGKKHVFKDKDDFIRQLFFNYDFGCGNYIIIKNDASIFRMLGEYRQDEIIKKMNSNWENL</sequence>
<dbReference type="EMBL" id="VHSF01000001">
    <property type="protein sequence ID" value="TRO66836.1"/>
    <property type="molecule type" value="Genomic_DNA"/>
</dbReference>
<dbReference type="AlphaFoldDB" id="A0A550I788"/>
<dbReference type="RefSeq" id="WP_143409615.1">
    <property type="nucleotide sequence ID" value="NZ_VHSF01000001.1"/>
</dbReference>
<protein>
    <submittedName>
        <fullName evidence="1">Uncharacterized protein</fullName>
    </submittedName>
</protein>
<gene>
    <name evidence="1" type="ORF">FGM01_02785</name>
</gene>
<dbReference type="Proteomes" id="UP000315131">
    <property type="component" value="Unassembled WGS sequence"/>
</dbReference>
<organism evidence="1 2">
    <name type="scientific">Christiangramia sabulilitoris</name>
    <dbReference type="NCBI Taxonomy" id="2583991"/>
    <lineage>
        <taxon>Bacteria</taxon>
        <taxon>Pseudomonadati</taxon>
        <taxon>Bacteroidota</taxon>
        <taxon>Flavobacteriia</taxon>
        <taxon>Flavobacteriales</taxon>
        <taxon>Flavobacteriaceae</taxon>
        <taxon>Christiangramia</taxon>
    </lineage>
</organism>
<proteinExistence type="predicted"/>
<accession>A0A550I788</accession>
<evidence type="ECO:0000313" key="2">
    <source>
        <dbReference type="Proteomes" id="UP000315131"/>
    </source>
</evidence>
<comment type="caution">
    <text evidence="1">The sequence shown here is derived from an EMBL/GenBank/DDBJ whole genome shotgun (WGS) entry which is preliminary data.</text>
</comment>
<dbReference type="OrthoDB" id="823362at2"/>
<keyword evidence="2" id="KW-1185">Reference proteome</keyword>